<proteinExistence type="predicted"/>
<protein>
    <submittedName>
        <fullName evidence="1">Uncharacterized protein</fullName>
    </submittedName>
</protein>
<accession>A0ABR8S401</accession>
<organism evidence="1 2">
    <name type="scientific">Microbacterium pullorum</name>
    <dbReference type="NCBI Taxonomy" id="2762236"/>
    <lineage>
        <taxon>Bacteria</taxon>
        <taxon>Bacillati</taxon>
        <taxon>Actinomycetota</taxon>
        <taxon>Actinomycetes</taxon>
        <taxon>Micrococcales</taxon>
        <taxon>Microbacteriaceae</taxon>
        <taxon>Microbacterium</taxon>
    </lineage>
</organism>
<reference evidence="1 2" key="1">
    <citation type="submission" date="2020-08" db="EMBL/GenBank/DDBJ databases">
        <title>A Genomic Blueprint of the Chicken Gut Microbiome.</title>
        <authorList>
            <person name="Gilroy R."/>
            <person name="Ravi A."/>
            <person name="Getino M."/>
            <person name="Pursley I."/>
            <person name="Horton D.L."/>
            <person name="Alikhan N.-F."/>
            <person name="Baker D."/>
            <person name="Gharbi K."/>
            <person name="Hall N."/>
            <person name="Watson M."/>
            <person name="Adriaenssens E.M."/>
            <person name="Foster-Nyarko E."/>
            <person name="Jarju S."/>
            <person name="Secka A."/>
            <person name="Antonio M."/>
            <person name="Oren A."/>
            <person name="Chaudhuri R."/>
            <person name="La Ragione R.M."/>
            <person name="Hildebrand F."/>
            <person name="Pallen M.J."/>
        </authorList>
    </citation>
    <scope>NUCLEOTIDE SEQUENCE [LARGE SCALE GENOMIC DNA]</scope>
    <source>
        <strain evidence="1 2">Sa4CUA7</strain>
    </source>
</reference>
<dbReference type="EMBL" id="JACSQP010000006">
    <property type="protein sequence ID" value="MBD7958206.1"/>
    <property type="molecule type" value="Genomic_DNA"/>
</dbReference>
<comment type="caution">
    <text evidence="1">The sequence shown here is derived from an EMBL/GenBank/DDBJ whole genome shotgun (WGS) entry which is preliminary data.</text>
</comment>
<dbReference type="RefSeq" id="WP_191719407.1">
    <property type="nucleotide sequence ID" value="NZ_JACSQP010000006.1"/>
</dbReference>
<sequence>MAADDAASDAALFRALRQTWEQVDPVPTDLVDRMVAVVAAADLSREYALLSLVEGEAHAALRGDAEMLTLQFSDGTSSVLIHTTENESGGRRIDGWVDAAATEVVLLRDDADESAVAVQHGRFAFADVPAGVLRLRVVLAGAAPDGAAALTTPRFEI</sequence>
<dbReference type="Proteomes" id="UP000648352">
    <property type="component" value="Unassembled WGS sequence"/>
</dbReference>
<evidence type="ECO:0000313" key="1">
    <source>
        <dbReference type="EMBL" id="MBD7958206.1"/>
    </source>
</evidence>
<evidence type="ECO:0000313" key="2">
    <source>
        <dbReference type="Proteomes" id="UP000648352"/>
    </source>
</evidence>
<name>A0ABR8S401_9MICO</name>
<keyword evidence="2" id="KW-1185">Reference proteome</keyword>
<gene>
    <name evidence="1" type="ORF">H9651_11195</name>
</gene>